<dbReference type="Proteomes" id="UP000324611">
    <property type="component" value="Unassembled WGS sequence"/>
</dbReference>
<reference evidence="2 3" key="1">
    <citation type="submission" date="2019-09" db="EMBL/GenBank/DDBJ databases">
        <title>Chitinophaga ginsengihumi sp. nov., isolated from soil of ginseng rhizosphere.</title>
        <authorList>
            <person name="Lee J."/>
        </authorList>
    </citation>
    <scope>NUCLEOTIDE SEQUENCE [LARGE SCALE GENOMIC DNA]</scope>
    <source>
        <strain evidence="2 3">BN140078</strain>
    </source>
</reference>
<comment type="caution">
    <text evidence="2">The sequence shown here is derived from an EMBL/GenBank/DDBJ whole genome shotgun (WGS) entry which is preliminary data.</text>
</comment>
<gene>
    <name evidence="2" type="ORF">F0L74_24275</name>
</gene>
<evidence type="ECO:0000313" key="3">
    <source>
        <dbReference type="Proteomes" id="UP000324611"/>
    </source>
</evidence>
<dbReference type="EMBL" id="VUOC01000004">
    <property type="protein sequence ID" value="KAA2239325.1"/>
    <property type="molecule type" value="Genomic_DNA"/>
</dbReference>
<keyword evidence="1" id="KW-0732">Signal</keyword>
<reference evidence="2 3" key="2">
    <citation type="submission" date="2019-09" db="EMBL/GenBank/DDBJ databases">
        <authorList>
            <person name="Jin C."/>
        </authorList>
    </citation>
    <scope>NUCLEOTIDE SEQUENCE [LARGE SCALE GENOMIC DNA]</scope>
    <source>
        <strain evidence="2 3">BN140078</strain>
    </source>
</reference>
<evidence type="ECO:0000256" key="1">
    <source>
        <dbReference type="SAM" id="SignalP"/>
    </source>
</evidence>
<dbReference type="InterPro" id="IPR025347">
    <property type="entry name" value="DUF4251"/>
</dbReference>
<evidence type="ECO:0000313" key="2">
    <source>
        <dbReference type="EMBL" id="KAA2239325.1"/>
    </source>
</evidence>
<accession>A0A5B2VK24</accession>
<feature type="chain" id="PRO_5022970112" evidence="1">
    <location>
        <begin position="24"/>
        <end position="163"/>
    </location>
</feature>
<dbReference type="Gene3D" id="2.40.128.410">
    <property type="match status" value="1"/>
</dbReference>
<feature type="signal peptide" evidence="1">
    <location>
        <begin position="1"/>
        <end position="23"/>
    </location>
</feature>
<proteinExistence type="predicted"/>
<name>A0A5B2VK24_9BACT</name>
<dbReference type="RefSeq" id="WP_149840504.1">
    <property type="nucleotide sequence ID" value="NZ_VUOC01000004.1"/>
</dbReference>
<protein>
    <submittedName>
        <fullName evidence="2">DUF4251 domain-containing protein</fullName>
    </submittedName>
</protein>
<dbReference type="AlphaFoldDB" id="A0A5B2VK24"/>
<keyword evidence="3" id="KW-1185">Reference proteome</keyword>
<dbReference type="Pfam" id="PF14059">
    <property type="entry name" value="DUF4251"/>
    <property type="match status" value="1"/>
</dbReference>
<organism evidence="2 3">
    <name type="scientific">Chitinophaga agrisoli</name>
    <dbReference type="NCBI Taxonomy" id="2607653"/>
    <lineage>
        <taxon>Bacteria</taxon>
        <taxon>Pseudomonadati</taxon>
        <taxon>Bacteroidota</taxon>
        <taxon>Chitinophagia</taxon>
        <taxon>Chitinophagales</taxon>
        <taxon>Chitinophagaceae</taxon>
        <taxon>Chitinophaga</taxon>
    </lineage>
</organism>
<sequence length="163" mass="18223">MRKQMNGMLCLLLAILCYGPLSAQDNKKPVIKDLIAAQEYVFKAQMALPMGGRSRQLTSDYDVKVAKDSVISYLPYFGRAYTAPLDPTQGGIQFTSRQFDYKVTPGKKGGWTILLSPKDANDVRQLSFMISEDGYGTLNVTSNNRQPIMFNGYVTARPPRKNK</sequence>